<gene>
    <name evidence="1" type="ordered locus">ASAC_0820</name>
</gene>
<keyword evidence="2" id="KW-1185">Reference proteome</keyword>
<dbReference type="Gene3D" id="3.40.30.10">
    <property type="entry name" value="Glutaredoxin"/>
    <property type="match status" value="1"/>
</dbReference>
<sequence>MNRGGLRRRAVSSDVIPKAEGVYVYSKGKGWSKAGCLSPSSLSDGLNLIYFRNNWCASCAVLDLKMPDIVEMYYCRATIYVVSCTWFTTMCLDTMARRAFQQFKIKDSPTLYWAVVSQGRLLKELRMIGVPSLSELKKYVASNLGVRPCVPRARPK</sequence>
<proteinExistence type="predicted"/>
<reference evidence="1 2" key="1">
    <citation type="journal article" date="2010" name="Appl. Environ. Microbiol.">
        <title>The genome sequence of the crenarchaeon Acidilobus saccharovorans supports a new order, Acidilobales, and suggests an important ecological role in terrestrial acidic hot springs.</title>
        <authorList>
            <person name="Mardanov A.V."/>
            <person name="Svetlitchnyi V.A."/>
            <person name="Beletsky A.V."/>
            <person name="Prokofeva M.I."/>
            <person name="Bonch-Osmolovskaya E.A."/>
            <person name="Ravin N.V."/>
            <person name="Skryabin K.G."/>
        </authorList>
    </citation>
    <scope>NUCLEOTIDE SEQUENCE [LARGE SCALE GENOMIC DNA]</scope>
    <source>
        <strain evidence="2">DSM 16705 / JCM 18335 / VKM B-2471 / 345-15</strain>
    </source>
</reference>
<evidence type="ECO:0008006" key="3">
    <source>
        <dbReference type="Google" id="ProtNLM"/>
    </source>
</evidence>
<evidence type="ECO:0000313" key="2">
    <source>
        <dbReference type="Proteomes" id="UP000000346"/>
    </source>
</evidence>
<dbReference type="HOGENOM" id="CLU_1763780_0_0_2"/>
<dbReference type="AlphaFoldDB" id="D9Q1N8"/>
<organism evidence="1 2">
    <name type="scientific">Acidilobus saccharovorans (strain DSM 16705 / JCM 18335 / VKM B-2471 / 345-15)</name>
    <dbReference type="NCBI Taxonomy" id="666510"/>
    <lineage>
        <taxon>Archaea</taxon>
        <taxon>Thermoproteota</taxon>
        <taxon>Thermoprotei</taxon>
        <taxon>Acidilobales</taxon>
        <taxon>Acidilobaceae</taxon>
        <taxon>Acidilobus</taxon>
    </lineage>
</organism>
<dbReference type="EMBL" id="CP001742">
    <property type="protein sequence ID" value="ADL19226.1"/>
    <property type="molecule type" value="Genomic_DNA"/>
</dbReference>
<dbReference type="KEGG" id="asc:ASAC_0820"/>
<accession>D9Q1N8</accession>
<protein>
    <recommendedName>
        <fullName evidence="3">Thioredoxin</fullName>
    </recommendedName>
</protein>
<dbReference type="eggNOG" id="arCOG06075">
    <property type="taxonomic scope" value="Archaea"/>
</dbReference>
<evidence type="ECO:0000313" key="1">
    <source>
        <dbReference type="EMBL" id="ADL19226.1"/>
    </source>
</evidence>
<name>D9Q1N8_ACIS3</name>
<dbReference type="InterPro" id="IPR036249">
    <property type="entry name" value="Thioredoxin-like_sf"/>
</dbReference>
<dbReference type="Proteomes" id="UP000000346">
    <property type="component" value="Chromosome"/>
</dbReference>
<dbReference type="InParanoid" id="D9Q1N8"/>
<dbReference type="STRING" id="666510.ASAC_0820"/>
<dbReference type="SUPFAM" id="SSF52833">
    <property type="entry name" value="Thioredoxin-like"/>
    <property type="match status" value="1"/>
</dbReference>